<sequence>MEEIATKESVMVFDSQEARKPMEATNMVVSNHGASQLDYASTTLSVLYEMVKAVAWQCWWAAASGKAQTCSRH</sequence>
<reference evidence="3 4" key="1">
    <citation type="journal article" date="2009" name="Nature">
        <title>The Sorghum bicolor genome and the diversification of grasses.</title>
        <authorList>
            <person name="Paterson A.H."/>
            <person name="Bowers J.E."/>
            <person name="Bruggmann R."/>
            <person name="Dubchak I."/>
            <person name="Grimwood J."/>
            <person name="Gundlach H."/>
            <person name="Haberer G."/>
            <person name="Hellsten U."/>
            <person name="Mitros T."/>
            <person name="Poliakov A."/>
            <person name="Schmutz J."/>
            <person name="Spannagl M."/>
            <person name="Tang H."/>
            <person name="Wang X."/>
            <person name="Wicker T."/>
            <person name="Bharti A.K."/>
            <person name="Chapman J."/>
            <person name="Feltus F.A."/>
            <person name="Gowik U."/>
            <person name="Grigoriev I.V."/>
            <person name="Lyons E."/>
            <person name="Maher C.A."/>
            <person name="Martis M."/>
            <person name="Narechania A."/>
            <person name="Otillar R.P."/>
            <person name="Penning B.W."/>
            <person name="Salamov A.A."/>
            <person name="Wang Y."/>
            <person name="Zhang L."/>
            <person name="Carpita N.C."/>
            <person name="Freeling M."/>
            <person name="Gingle A.R."/>
            <person name="Hash C.T."/>
            <person name="Keller B."/>
            <person name="Klein P."/>
            <person name="Kresovich S."/>
            <person name="McCann M.C."/>
            <person name="Ming R."/>
            <person name="Peterson D.G."/>
            <person name="Mehboob-ur-Rahman"/>
            <person name="Ware D."/>
            <person name="Westhoff P."/>
            <person name="Mayer K.F."/>
            <person name="Messing J."/>
            <person name="Rokhsar D.S."/>
        </authorList>
    </citation>
    <scope>NUCLEOTIDE SEQUENCE [LARGE SCALE GENOMIC DNA]</scope>
    <source>
        <strain evidence="4">cv. BTx623</strain>
    </source>
</reference>
<dbReference type="InParanoid" id="A0A1W0W787"/>
<feature type="domain" description="FMN-dependent dehydrogenase" evidence="2">
    <location>
        <begin position="22"/>
        <end position="55"/>
    </location>
</feature>
<dbReference type="EMBL" id="CM000761">
    <property type="protein sequence ID" value="OQU90260.1"/>
    <property type="molecule type" value="Genomic_DNA"/>
</dbReference>
<evidence type="ECO:0000313" key="3">
    <source>
        <dbReference type="EMBL" id="OQU90260.1"/>
    </source>
</evidence>
<dbReference type="Pfam" id="PF01070">
    <property type="entry name" value="FMN_dh"/>
    <property type="match status" value="1"/>
</dbReference>
<dbReference type="InterPro" id="IPR013785">
    <property type="entry name" value="Aldolase_TIM"/>
</dbReference>
<dbReference type="Gene3D" id="3.20.20.70">
    <property type="entry name" value="Aldolase class I"/>
    <property type="match status" value="1"/>
</dbReference>
<gene>
    <name evidence="3" type="ORF">SORBI_3002G375000</name>
</gene>
<comment type="cofactor">
    <cofactor evidence="1">
        <name>FMN</name>
        <dbReference type="ChEBI" id="CHEBI:58210"/>
    </cofactor>
</comment>
<dbReference type="GO" id="GO:0016491">
    <property type="term" value="F:oxidoreductase activity"/>
    <property type="evidence" value="ECO:0007669"/>
    <property type="project" value="InterPro"/>
</dbReference>
<name>A0A1W0W787_SORBI</name>
<organism evidence="3 4">
    <name type="scientific">Sorghum bicolor</name>
    <name type="common">Sorghum</name>
    <name type="synonym">Sorghum vulgare</name>
    <dbReference type="NCBI Taxonomy" id="4558"/>
    <lineage>
        <taxon>Eukaryota</taxon>
        <taxon>Viridiplantae</taxon>
        <taxon>Streptophyta</taxon>
        <taxon>Embryophyta</taxon>
        <taxon>Tracheophyta</taxon>
        <taxon>Spermatophyta</taxon>
        <taxon>Magnoliopsida</taxon>
        <taxon>Liliopsida</taxon>
        <taxon>Poales</taxon>
        <taxon>Poaceae</taxon>
        <taxon>PACMAD clade</taxon>
        <taxon>Panicoideae</taxon>
        <taxon>Andropogonodae</taxon>
        <taxon>Andropogoneae</taxon>
        <taxon>Sorghinae</taxon>
        <taxon>Sorghum</taxon>
    </lineage>
</organism>
<keyword evidence="4" id="KW-1185">Reference proteome</keyword>
<protein>
    <recommendedName>
        <fullName evidence="2">FMN-dependent dehydrogenase domain-containing protein</fullName>
    </recommendedName>
</protein>
<proteinExistence type="predicted"/>
<evidence type="ECO:0000313" key="4">
    <source>
        <dbReference type="Proteomes" id="UP000000768"/>
    </source>
</evidence>
<accession>A0A1W0W787</accession>
<dbReference type="AlphaFoldDB" id="A0A1W0W787"/>
<dbReference type="InterPro" id="IPR000262">
    <property type="entry name" value="FMN-dep_DH"/>
</dbReference>
<evidence type="ECO:0000259" key="2">
    <source>
        <dbReference type="Pfam" id="PF01070"/>
    </source>
</evidence>
<reference evidence="4" key="2">
    <citation type="journal article" date="2018" name="Plant J.">
        <title>The Sorghum bicolor reference genome: improved assembly, gene annotations, a transcriptome atlas, and signatures of genome organization.</title>
        <authorList>
            <person name="McCormick R.F."/>
            <person name="Truong S.K."/>
            <person name="Sreedasyam A."/>
            <person name="Jenkins J."/>
            <person name="Shu S."/>
            <person name="Sims D."/>
            <person name="Kennedy M."/>
            <person name="Amirebrahimi M."/>
            <person name="Weers B.D."/>
            <person name="McKinley B."/>
            <person name="Mattison A."/>
            <person name="Morishige D.T."/>
            <person name="Grimwood J."/>
            <person name="Schmutz J."/>
            <person name="Mullet J.E."/>
        </authorList>
    </citation>
    <scope>NUCLEOTIDE SEQUENCE [LARGE SCALE GENOMIC DNA]</scope>
    <source>
        <strain evidence="4">cv. BTx623</strain>
    </source>
</reference>
<evidence type="ECO:0000256" key="1">
    <source>
        <dbReference type="ARBA" id="ARBA00001917"/>
    </source>
</evidence>
<dbReference type="Gramene" id="OQU90260">
    <property type="protein sequence ID" value="OQU90260"/>
    <property type="gene ID" value="SORBI_3002G375000"/>
</dbReference>
<dbReference type="Proteomes" id="UP000000768">
    <property type="component" value="Chromosome 2"/>
</dbReference>